<organism evidence="1 2">
    <name type="scientific">Polyplosphaeria fusca</name>
    <dbReference type="NCBI Taxonomy" id="682080"/>
    <lineage>
        <taxon>Eukaryota</taxon>
        <taxon>Fungi</taxon>
        <taxon>Dikarya</taxon>
        <taxon>Ascomycota</taxon>
        <taxon>Pezizomycotina</taxon>
        <taxon>Dothideomycetes</taxon>
        <taxon>Pleosporomycetidae</taxon>
        <taxon>Pleosporales</taxon>
        <taxon>Tetraplosphaeriaceae</taxon>
        <taxon>Polyplosphaeria</taxon>
    </lineage>
</organism>
<dbReference type="EMBL" id="ML996289">
    <property type="protein sequence ID" value="KAF2728230.1"/>
    <property type="molecule type" value="Genomic_DNA"/>
</dbReference>
<reference evidence="1" key="1">
    <citation type="journal article" date="2020" name="Stud. Mycol.">
        <title>101 Dothideomycetes genomes: a test case for predicting lifestyles and emergence of pathogens.</title>
        <authorList>
            <person name="Haridas S."/>
            <person name="Albert R."/>
            <person name="Binder M."/>
            <person name="Bloem J."/>
            <person name="Labutti K."/>
            <person name="Salamov A."/>
            <person name="Andreopoulos B."/>
            <person name="Baker S."/>
            <person name="Barry K."/>
            <person name="Bills G."/>
            <person name="Bluhm B."/>
            <person name="Cannon C."/>
            <person name="Castanera R."/>
            <person name="Culley D."/>
            <person name="Daum C."/>
            <person name="Ezra D."/>
            <person name="Gonzalez J."/>
            <person name="Henrissat B."/>
            <person name="Kuo A."/>
            <person name="Liang C."/>
            <person name="Lipzen A."/>
            <person name="Lutzoni F."/>
            <person name="Magnuson J."/>
            <person name="Mondo S."/>
            <person name="Nolan M."/>
            <person name="Ohm R."/>
            <person name="Pangilinan J."/>
            <person name="Park H.-J."/>
            <person name="Ramirez L."/>
            <person name="Alfaro M."/>
            <person name="Sun H."/>
            <person name="Tritt A."/>
            <person name="Yoshinaga Y."/>
            <person name="Zwiers L.-H."/>
            <person name="Turgeon B."/>
            <person name="Goodwin S."/>
            <person name="Spatafora J."/>
            <person name="Crous P."/>
            <person name="Grigoriev I."/>
        </authorList>
    </citation>
    <scope>NUCLEOTIDE SEQUENCE</scope>
    <source>
        <strain evidence="1">CBS 125425</strain>
    </source>
</reference>
<evidence type="ECO:0000313" key="2">
    <source>
        <dbReference type="Proteomes" id="UP000799444"/>
    </source>
</evidence>
<name>A0A9P4QM80_9PLEO</name>
<evidence type="ECO:0000313" key="1">
    <source>
        <dbReference type="EMBL" id="KAF2728230.1"/>
    </source>
</evidence>
<feature type="non-terminal residue" evidence="1">
    <location>
        <position position="1"/>
    </location>
</feature>
<accession>A0A9P4QM80</accession>
<comment type="caution">
    <text evidence="1">The sequence shown here is derived from an EMBL/GenBank/DDBJ whole genome shotgun (WGS) entry which is preliminary data.</text>
</comment>
<dbReference type="OrthoDB" id="3679949at2759"/>
<dbReference type="Proteomes" id="UP000799444">
    <property type="component" value="Unassembled WGS sequence"/>
</dbReference>
<sequence length="58" mass="6571">IADDNQSLITIEKPFFQSLISAANPLAERALWKNHQSLHDAVIAEYNSFIPIIRAHLK</sequence>
<proteinExistence type="predicted"/>
<keyword evidence="2" id="KW-1185">Reference proteome</keyword>
<feature type="non-terminal residue" evidence="1">
    <location>
        <position position="58"/>
    </location>
</feature>
<gene>
    <name evidence="1" type="ORF">EJ04DRAFT_411976</name>
</gene>
<protein>
    <submittedName>
        <fullName evidence="1">Uncharacterized protein</fullName>
    </submittedName>
</protein>
<dbReference type="AlphaFoldDB" id="A0A9P4QM80"/>